<protein>
    <submittedName>
        <fullName evidence="2">Uncharacterized protein</fullName>
    </submittedName>
</protein>
<dbReference type="AlphaFoldDB" id="A0A5C6D2U4"/>
<dbReference type="OrthoDB" id="9830011at2"/>
<dbReference type="Proteomes" id="UP000318437">
    <property type="component" value="Unassembled WGS sequence"/>
</dbReference>
<accession>A0A5C6D2U4</accession>
<proteinExistence type="predicted"/>
<organism evidence="2 3">
    <name type="scientific">Bythopirellula polymerisocia</name>
    <dbReference type="NCBI Taxonomy" id="2528003"/>
    <lineage>
        <taxon>Bacteria</taxon>
        <taxon>Pseudomonadati</taxon>
        <taxon>Planctomycetota</taxon>
        <taxon>Planctomycetia</taxon>
        <taxon>Pirellulales</taxon>
        <taxon>Lacipirellulaceae</taxon>
        <taxon>Bythopirellula</taxon>
    </lineage>
</organism>
<evidence type="ECO:0000313" key="2">
    <source>
        <dbReference type="EMBL" id="TWU29977.1"/>
    </source>
</evidence>
<comment type="caution">
    <text evidence="2">The sequence shown here is derived from an EMBL/GenBank/DDBJ whole genome shotgun (WGS) entry which is preliminary data.</text>
</comment>
<keyword evidence="3" id="KW-1185">Reference proteome</keyword>
<dbReference type="EMBL" id="SJPS01000001">
    <property type="protein sequence ID" value="TWU29977.1"/>
    <property type="molecule type" value="Genomic_DNA"/>
</dbReference>
<gene>
    <name evidence="2" type="ORF">Pla144_07580</name>
</gene>
<dbReference type="RefSeq" id="WP_146447924.1">
    <property type="nucleotide sequence ID" value="NZ_SJPS01000001.1"/>
</dbReference>
<name>A0A5C6D2U4_9BACT</name>
<reference evidence="2 3" key="1">
    <citation type="submission" date="2019-02" db="EMBL/GenBank/DDBJ databases">
        <title>Deep-cultivation of Planctomycetes and their phenomic and genomic characterization uncovers novel biology.</title>
        <authorList>
            <person name="Wiegand S."/>
            <person name="Jogler M."/>
            <person name="Boedeker C."/>
            <person name="Pinto D."/>
            <person name="Vollmers J."/>
            <person name="Rivas-Marin E."/>
            <person name="Kohn T."/>
            <person name="Peeters S.H."/>
            <person name="Heuer A."/>
            <person name="Rast P."/>
            <person name="Oberbeckmann S."/>
            <person name="Bunk B."/>
            <person name="Jeske O."/>
            <person name="Meyerdierks A."/>
            <person name="Storesund J.E."/>
            <person name="Kallscheuer N."/>
            <person name="Luecker S."/>
            <person name="Lage O.M."/>
            <person name="Pohl T."/>
            <person name="Merkel B.J."/>
            <person name="Hornburger P."/>
            <person name="Mueller R.-W."/>
            <person name="Bruemmer F."/>
            <person name="Labrenz M."/>
            <person name="Spormann A.M."/>
            <person name="Op Den Camp H."/>
            <person name="Overmann J."/>
            <person name="Amann R."/>
            <person name="Jetten M.S.M."/>
            <person name="Mascher T."/>
            <person name="Medema M.H."/>
            <person name="Devos D.P."/>
            <person name="Kaster A.-K."/>
            <person name="Ovreas L."/>
            <person name="Rohde M."/>
            <person name="Galperin M.Y."/>
            <person name="Jogler C."/>
        </authorList>
    </citation>
    <scope>NUCLEOTIDE SEQUENCE [LARGE SCALE GENOMIC DNA]</scope>
    <source>
        <strain evidence="2 3">Pla144</strain>
    </source>
</reference>
<evidence type="ECO:0000313" key="3">
    <source>
        <dbReference type="Proteomes" id="UP000318437"/>
    </source>
</evidence>
<sequence>MSFPQRIMRFFDRGHGPNLPRPASRRALLFERMEERLTLSTSRPVFSFESITPLEGGLITLNAGQGYYDVSRGVIDNEGLSLPDNAVTNGTGLVLNNQNFQKTEVDASEQKGANLLSGTSRNESVLGGGLQQVIPIAPLELNPSNQPDGGHIQIARLFDPSFEQLPGRESQEILATNPTEPLRGETKAAIHDYAPAQGREMAFEVASTSPLASRSAGHVSQFDELGMLGESDAERASDPAKSTNANESHGAANVPTERNATQPTHRADIPSRQIPAEKLAATVRVDHEKSSNITQEDHEAARDVVFAEWEEEKWRQGPSAIEAPLATDRQQQMDSTIVLSGAALLFAGIHFARAHSRDALKEFEQLEGGSKGRTSAKHCK</sequence>
<evidence type="ECO:0000256" key="1">
    <source>
        <dbReference type="SAM" id="MobiDB-lite"/>
    </source>
</evidence>
<feature type="region of interest" description="Disordered" evidence="1">
    <location>
        <begin position="232"/>
        <end position="267"/>
    </location>
</feature>